<gene>
    <name evidence="3" type="ORF">CXB51_019866</name>
</gene>
<dbReference type="Proteomes" id="UP000701853">
    <property type="component" value="Chromosome 8"/>
</dbReference>
<keyword evidence="2" id="KW-0472">Membrane</keyword>
<keyword evidence="2" id="KW-0812">Transmembrane</keyword>
<evidence type="ECO:0000313" key="4">
    <source>
        <dbReference type="Proteomes" id="UP000701853"/>
    </source>
</evidence>
<keyword evidence="2" id="KW-1133">Transmembrane helix</keyword>
<dbReference type="AlphaFoldDB" id="A0A8J5YU10"/>
<feature type="transmembrane region" description="Helical" evidence="2">
    <location>
        <begin position="7"/>
        <end position="30"/>
    </location>
</feature>
<keyword evidence="4" id="KW-1185">Reference proteome</keyword>
<organism evidence="3 4">
    <name type="scientific">Gossypium anomalum</name>
    <dbReference type="NCBI Taxonomy" id="47600"/>
    <lineage>
        <taxon>Eukaryota</taxon>
        <taxon>Viridiplantae</taxon>
        <taxon>Streptophyta</taxon>
        <taxon>Embryophyta</taxon>
        <taxon>Tracheophyta</taxon>
        <taxon>Spermatophyta</taxon>
        <taxon>Magnoliopsida</taxon>
        <taxon>eudicotyledons</taxon>
        <taxon>Gunneridae</taxon>
        <taxon>Pentapetalae</taxon>
        <taxon>rosids</taxon>
        <taxon>malvids</taxon>
        <taxon>Malvales</taxon>
        <taxon>Malvaceae</taxon>
        <taxon>Malvoideae</taxon>
        <taxon>Gossypium</taxon>
    </lineage>
</organism>
<proteinExistence type="predicted"/>
<protein>
    <submittedName>
        <fullName evidence="3">Uncharacterized protein</fullName>
    </submittedName>
</protein>
<dbReference type="EMBL" id="JAHUZN010000008">
    <property type="protein sequence ID" value="KAG8486495.1"/>
    <property type="molecule type" value="Genomic_DNA"/>
</dbReference>
<sequence length="172" mass="18772">MIRVCFHILLMVLVMVVMDTLLVHTLHLLADIHLLERTPLKAIHQLATLLKEDTPLTAIHHLAILVHPIQGTVAWERCLQVVQQLPQLLWGLTTCLTVLTVLMVLMVLMGLVMVIMGSSNIMVVGSLSIMGGNSSTGSMGNLSTESMEAANSGSGSDSTARKSMEYWESKLI</sequence>
<feature type="transmembrane region" description="Helical" evidence="2">
    <location>
        <begin position="89"/>
        <end position="116"/>
    </location>
</feature>
<feature type="region of interest" description="Disordered" evidence="1">
    <location>
        <begin position="140"/>
        <end position="161"/>
    </location>
</feature>
<reference evidence="3 4" key="1">
    <citation type="journal article" date="2021" name="bioRxiv">
        <title>The Gossypium anomalum genome as a resource for cotton improvement and evolutionary analysis of hybrid incompatibility.</title>
        <authorList>
            <person name="Grover C.E."/>
            <person name="Yuan D."/>
            <person name="Arick M.A."/>
            <person name="Miller E.R."/>
            <person name="Hu G."/>
            <person name="Peterson D.G."/>
            <person name="Wendel J.F."/>
            <person name="Udall J.A."/>
        </authorList>
    </citation>
    <scope>NUCLEOTIDE SEQUENCE [LARGE SCALE GENOMIC DNA]</scope>
    <source>
        <strain evidence="3">JFW-Udall</strain>
        <tissue evidence="3">Leaf</tissue>
    </source>
</reference>
<evidence type="ECO:0000256" key="2">
    <source>
        <dbReference type="SAM" id="Phobius"/>
    </source>
</evidence>
<feature type="compositionally biased region" description="Polar residues" evidence="1">
    <location>
        <begin position="145"/>
        <end position="158"/>
    </location>
</feature>
<evidence type="ECO:0000313" key="3">
    <source>
        <dbReference type="EMBL" id="KAG8486495.1"/>
    </source>
</evidence>
<name>A0A8J5YU10_9ROSI</name>
<comment type="caution">
    <text evidence="3">The sequence shown here is derived from an EMBL/GenBank/DDBJ whole genome shotgun (WGS) entry which is preliminary data.</text>
</comment>
<evidence type="ECO:0000256" key="1">
    <source>
        <dbReference type="SAM" id="MobiDB-lite"/>
    </source>
</evidence>
<accession>A0A8J5YU10</accession>